<feature type="compositionally biased region" description="Polar residues" evidence="1">
    <location>
        <begin position="122"/>
        <end position="136"/>
    </location>
</feature>
<feature type="compositionally biased region" description="Basic and acidic residues" evidence="1">
    <location>
        <begin position="1078"/>
        <end position="1103"/>
    </location>
</feature>
<feature type="compositionally biased region" description="Acidic residues" evidence="1">
    <location>
        <begin position="1104"/>
        <end position="1114"/>
    </location>
</feature>
<feature type="compositionally biased region" description="Polar residues" evidence="1">
    <location>
        <begin position="903"/>
        <end position="914"/>
    </location>
</feature>
<feature type="compositionally biased region" description="Basic residues" evidence="1">
    <location>
        <begin position="10"/>
        <end position="20"/>
    </location>
</feature>
<organism evidence="2 3">
    <name type="scientific">Ascobolus immersus RN42</name>
    <dbReference type="NCBI Taxonomy" id="1160509"/>
    <lineage>
        <taxon>Eukaryota</taxon>
        <taxon>Fungi</taxon>
        <taxon>Dikarya</taxon>
        <taxon>Ascomycota</taxon>
        <taxon>Pezizomycotina</taxon>
        <taxon>Pezizomycetes</taxon>
        <taxon>Pezizales</taxon>
        <taxon>Ascobolaceae</taxon>
        <taxon>Ascobolus</taxon>
    </lineage>
</organism>
<evidence type="ECO:0000313" key="3">
    <source>
        <dbReference type="Proteomes" id="UP000275078"/>
    </source>
</evidence>
<reference evidence="2 3" key="1">
    <citation type="journal article" date="2018" name="Nat. Ecol. Evol.">
        <title>Pezizomycetes genomes reveal the molecular basis of ectomycorrhizal truffle lifestyle.</title>
        <authorList>
            <person name="Murat C."/>
            <person name="Payen T."/>
            <person name="Noel B."/>
            <person name="Kuo A."/>
            <person name="Morin E."/>
            <person name="Chen J."/>
            <person name="Kohler A."/>
            <person name="Krizsan K."/>
            <person name="Balestrini R."/>
            <person name="Da Silva C."/>
            <person name="Montanini B."/>
            <person name="Hainaut M."/>
            <person name="Levati E."/>
            <person name="Barry K.W."/>
            <person name="Belfiori B."/>
            <person name="Cichocki N."/>
            <person name="Clum A."/>
            <person name="Dockter R.B."/>
            <person name="Fauchery L."/>
            <person name="Guy J."/>
            <person name="Iotti M."/>
            <person name="Le Tacon F."/>
            <person name="Lindquist E.A."/>
            <person name="Lipzen A."/>
            <person name="Malagnac F."/>
            <person name="Mello A."/>
            <person name="Molinier V."/>
            <person name="Miyauchi S."/>
            <person name="Poulain J."/>
            <person name="Riccioni C."/>
            <person name="Rubini A."/>
            <person name="Sitrit Y."/>
            <person name="Splivallo R."/>
            <person name="Traeger S."/>
            <person name="Wang M."/>
            <person name="Zifcakova L."/>
            <person name="Wipf D."/>
            <person name="Zambonelli A."/>
            <person name="Paolocci F."/>
            <person name="Nowrousian M."/>
            <person name="Ottonello S."/>
            <person name="Baldrian P."/>
            <person name="Spatafora J.W."/>
            <person name="Henrissat B."/>
            <person name="Nagy L.G."/>
            <person name="Aury J.M."/>
            <person name="Wincker P."/>
            <person name="Grigoriev I.V."/>
            <person name="Bonfante P."/>
            <person name="Martin F.M."/>
        </authorList>
    </citation>
    <scope>NUCLEOTIDE SEQUENCE [LARGE SCALE GENOMIC DNA]</scope>
    <source>
        <strain evidence="2 3">RN42</strain>
    </source>
</reference>
<feature type="compositionally biased region" description="Polar residues" evidence="1">
    <location>
        <begin position="360"/>
        <end position="384"/>
    </location>
</feature>
<feature type="compositionally biased region" description="Pro residues" evidence="1">
    <location>
        <begin position="140"/>
        <end position="150"/>
    </location>
</feature>
<feature type="region of interest" description="Disordered" evidence="1">
    <location>
        <begin position="845"/>
        <end position="931"/>
    </location>
</feature>
<feature type="compositionally biased region" description="Pro residues" evidence="1">
    <location>
        <begin position="166"/>
        <end position="176"/>
    </location>
</feature>
<feature type="compositionally biased region" description="Polar residues" evidence="1">
    <location>
        <begin position="765"/>
        <end position="782"/>
    </location>
</feature>
<feature type="compositionally biased region" description="Low complexity" evidence="1">
    <location>
        <begin position="862"/>
        <end position="879"/>
    </location>
</feature>
<dbReference type="AlphaFoldDB" id="A0A3N4HNS8"/>
<evidence type="ECO:0000313" key="2">
    <source>
        <dbReference type="EMBL" id="RPA74148.1"/>
    </source>
</evidence>
<feature type="region of interest" description="Disordered" evidence="1">
    <location>
        <begin position="1"/>
        <end position="231"/>
    </location>
</feature>
<feature type="compositionally biased region" description="Polar residues" evidence="1">
    <location>
        <begin position="880"/>
        <end position="892"/>
    </location>
</feature>
<feature type="compositionally biased region" description="Basic and acidic residues" evidence="1">
    <location>
        <begin position="441"/>
        <end position="467"/>
    </location>
</feature>
<protein>
    <submittedName>
        <fullName evidence="2">Uncharacterized protein</fullName>
    </submittedName>
</protein>
<gene>
    <name evidence="2" type="ORF">BJ508DRAFT_313171</name>
</gene>
<feature type="region of interest" description="Disordered" evidence="1">
    <location>
        <begin position="1078"/>
        <end position="1114"/>
    </location>
</feature>
<feature type="region of interest" description="Disordered" evidence="1">
    <location>
        <begin position="765"/>
        <end position="784"/>
    </location>
</feature>
<name>A0A3N4HNS8_ASCIM</name>
<accession>A0A3N4HNS8</accession>
<dbReference type="EMBL" id="ML119799">
    <property type="protein sequence ID" value="RPA74148.1"/>
    <property type="molecule type" value="Genomic_DNA"/>
</dbReference>
<dbReference type="Proteomes" id="UP000275078">
    <property type="component" value="Unassembled WGS sequence"/>
</dbReference>
<feature type="region of interest" description="Disordered" evidence="1">
    <location>
        <begin position="273"/>
        <end position="293"/>
    </location>
</feature>
<evidence type="ECO:0000256" key="1">
    <source>
        <dbReference type="SAM" id="MobiDB-lite"/>
    </source>
</evidence>
<sequence length="1114" mass="121628">MTTSSASPAAKRKPQKKKAPAKIIINIPASTASAAPNLRWSPALLPDETPKPNDVEASYYKKRKKTKRTTKEKEAEHQLELPVVESQLKPTLEAGEDCTETGNSKLLATAPFLDTIPPPETPTSAPKHSSNPQHSTRPPVALPLQPPPAMLNPRSEPFVLIHHPRNQPPPPPPPTPAEQKHSPSIAPKKTTFSSLNPHGSDLHGDAGLRRTIMPPHRVGSGTEESPRSRYVKHNAVVDRVGYEENLHYPTSSKKVKARRLSEDAQDYVFVPRFTKSGNEVLSESSTSLAAPSSSDMLLTAVPSLDAFSQEAVPSDDTLAPAAPKNKRNRKRKPKRPSFSDNSVEPESFESKPAFTIDDLTPQQEYVPSGSPKTSPTVRFPSPQSDILDHKDPAYENFLNYEKYLQSQKDEKAEQTQANISVLPSVLKISDLVEFGKRKKGRTEMPHSVKGESDQAKVEPVKVTEPVKDQSPVAPVKSAIKPTSTIKVTAVAPALKTPPGLPMPVPAPPGFDGSSEASSRRLPPGLYPNAAPFMSAELAAQQEAIAFQHHGPALAQGQHMGVLPFPPHQQDFTPMSYPPQQVTPYFYQQYQTASGPYMQMGQAPNYGGYPGPQPSPQFAYAQTPYIPPPPQSAIMPTMDGNGNTIPPFGQYGQYPSPYPNPNPAVGSWPPPPSNIMPTPDGQGPHLQIHLLPPEHRVDSPISPLVLNASPVKTYAFPLSPGPIPPRASHLQPGHPQQQTQQAQPLPPRSGPFTIGPNPQAVSFSPAVVSQSQGMHGQYPTPQQAAVVPHQQMMTNERPPGRGAFMVNGTPFLDQTGPGHGGHYAAPRSEHKKLFNWKEGNSIEEMAKHEKSPKNKHLNPVKPSHNSNRGGGYNSSRGGHSPYQNSPLAQSSGYPTHVNERYYPGNTSQLHVTSTPLHVPSSIPPRPVSPQTGKTNAANAIITDLHARHSIPDLKTRLNTRDFPFPKPISTRELERLLDLPAPILLESLNRKLSAYIYSSPFRMLKIFAGTTPHFEILPGGWRATFLADTQNFTRRMREDVALWATVRNWISVEGGGERVCGDELVAALEEIGVRAETVDDGELGRGRKEKREEGEGGKRSKSCGDSEEEFEEFKM</sequence>
<feature type="region of interest" description="Disordered" evidence="1">
    <location>
        <begin position="310"/>
        <end position="389"/>
    </location>
</feature>
<keyword evidence="3" id="KW-1185">Reference proteome</keyword>
<feature type="compositionally biased region" description="Low complexity" evidence="1">
    <location>
        <begin position="730"/>
        <end position="742"/>
    </location>
</feature>
<feature type="compositionally biased region" description="Basic and acidic residues" evidence="1">
    <location>
        <begin position="69"/>
        <end position="79"/>
    </location>
</feature>
<feature type="compositionally biased region" description="Basic residues" evidence="1">
    <location>
        <begin position="324"/>
        <end position="335"/>
    </location>
</feature>
<dbReference type="STRING" id="1160509.A0A3N4HNS8"/>
<feature type="compositionally biased region" description="Low complexity" evidence="1">
    <location>
        <begin position="281"/>
        <end position="293"/>
    </location>
</feature>
<feature type="region of interest" description="Disordered" evidence="1">
    <location>
        <begin position="716"/>
        <end position="760"/>
    </location>
</feature>
<proteinExistence type="predicted"/>
<feature type="compositionally biased region" description="Low complexity" evidence="1">
    <location>
        <begin position="21"/>
        <end position="30"/>
    </location>
</feature>
<feature type="region of interest" description="Disordered" evidence="1">
    <location>
        <begin position="439"/>
        <end position="469"/>
    </location>
</feature>